<protein>
    <recommendedName>
        <fullName evidence="4">TNF family profile domain-containing protein</fullName>
    </recommendedName>
</protein>
<feature type="transmembrane region" description="Helical" evidence="1">
    <location>
        <begin position="12"/>
        <end position="32"/>
    </location>
</feature>
<evidence type="ECO:0000256" key="1">
    <source>
        <dbReference type="SAM" id="Phobius"/>
    </source>
</evidence>
<name>A0A3B3CJL0_ORYME</name>
<dbReference type="AlphaFoldDB" id="A0A3B3CJL0"/>
<feature type="transmembrane region" description="Helical" evidence="1">
    <location>
        <begin position="44"/>
        <end position="63"/>
    </location>
</feature>
<dbReference type="SUPFAM" id="SSF49842">
    <property type="entry name" value="TNF-like"/>
    <property type="match status" value="1"/>
</dbReference>
<dbReference type="GeneTree" id="ENSGT00940000171828"/>
<accession>A0A3B3CJL0</accession>
<sequence>MEEQSRASHKYLLLQVWCGLLTVSMVTMGAFLTTLKPNSEETELHVLFIYSFIFVWFSDMNIFEHLKSQAVDNSWKASLKSEPSTLYVNQDSIYSKRKSHYFVYAQVTFKNGDSSQRSVILQRNGTAGKQLRVLAEARGSAGSSVWVGKIIKLAENDSISLNISGTFKKENTFWGVYQLH</sequence>
<keyword evidence="1" id="KW-1133">Transmembrane helix</keyword>
<keyword evidence="3" id="KW-1185">Reference proteome</keyword>
<dbReference type="Proteomes" id="UP000261560">
    <property type="component" value="Unplaced"/>
</dbReference>
<reference evidence="2" key="2">
    <citation type="submission" date="2025-09" db="UniProtKB">
        <authorList>
            <consortium name="Ensembl"/>
        </authorList>
    </citation>
    <scope>IDENTIFICATION</scope>
</reference>
<reference evidence="2" key="1">
    <citation type="submission" date="2025-08" db="UniProtKB">
        <authorList>
            <consortium name="Ensembl"/>
        </authorList>
    </citation>
    <scope>IDENTIFICATION</scope>
</reference>
<organism evidence="2 3">
    <name type="scientific">Oryzias melastigma</name>
    <name type="common">Marine medaka</name>
    <dbReference type="NCBI Taxonomy" id="30732"/>
    <lineage>
        <taxon>Eukaryota</taxon>
        <taxon>Metazoa</taxon>
        <taxon>Chordata</taxon>
        <taxon>Craniata</taxon>
        <taxon>Vertebrata</taxon>
        <taxon>Euteleostomi</taxon>
        <taxon>Actinopterygii</taxon>
        <taxon>Neopterygii</taxon>
        <taxon>Teleostei</taxon>
        <taxon>Neoteleostei</taxon>
        <taxon>Acanthomorphata</taxon>
        <taxon>Ovalentaria</taxon>
        <taxon>Atherinomorphae</taxon>
        <taxon>Beloniformes</taxon>
        <taxon>Adrianichthyidae</taxon>
        <taxon>Oryziinae</taxon>
        <taxon>Oryzias</taxon>
    </lineage>
</organism>
<dbReference type="Ensembl" id="ENSOMET00000035082.1">
    <property type="protein sequence ID" value="ENSOMEP00000018053.1"/>
    <property type="gene ID" value="ENSOMEG00000019740.1"/>
</dbReference>
<dbReference type="OMA" id="TFWGAFQ"/>
<proteinExistence type="predicted"/>
<dbReference type="PaxDb" id="30732-ENSOMEP00000018053"/>
<evidence type="ECO:0008006" key="4">
    <source>
        <dbReference type="Google" id="ProtNLM"/>
    </source>
</evidence>
<dbReference type="Gene3D" id="2.60.120.40">
    <property type="match status" value="1"/>
</dbReference>
<evidence type="ECO:0000313" key="2">
    <source>
        <dbReference type="Ensembl" id="ENSOMEP00000018053.1"/>
    </source>
</evidence>
<dbReference type="STRING" id="30732.ENSOMEP00000018053"/>
<keyword evidence="1" id="KW-0472">Membrane</keyword>
<dbReference type="InterPro" id="IPR008983">
    <property type="entry name" value="Tumour_necrosis_fac-like_dom"/>
</dbReference>
<evidence type="ECO:0000313" key="3">
    <source>
        <dbReference type="Proteomes" id="UP000261560"/>
    </source>
</evidence>
<keyword evidence="1" id="KW-0812">Transmembrane</keyword>